<dbReference type="GO" id="GO:0016491">
    <property type="term" value="F:oxidoreductase activity"/>
    <property type="evidence" value="ECO:0007669"/>
    <property type="project" value="UniProtKB-KW"/>
</dbReference>
<reference evidence="6 7" key="1">
    <citation type="journal article" date="2017" name="Biochemistry">
        <title>Identification of the Biosynthetic Pathway for the Antibiotic Bicyclomycin.</title>
        <authorList>
            <person name="Patteson J."/>
            <person name="Cai W."/>
            <person name="Johnson R.A."/>
            <person name="Santa Maria K."/>
            <person name="Li B."/>
        </authorList>
    </citation>
    <scope>NUCLEOTIDE SEQUENCE [LARGE SCALE GENOMIC DNA]</scope>
    <source>
        <strain evidence="6 7">ATCC 21532</strain>
    </source>
</reference>
<gene>
    <name evidence="6" type="ORF">BLA24_33470</name>
</gene>
<evidence type="ECO:0000313" key="7">
    <source>
        <dbReference type="Proteomes" id="UP000222531"/>
    </source>
</evidence>
<evidence type="ECO:0000259" key="4">
    <source>
        <dbReference type="PROSITE" id="PS51471"/>
    </source>
</evidence>
<evidence type="ECO:0000256" key="1">
    <source>
        <dbReference type="ARBA" id="ARBA00004792"/>
    </source>
</evidence>
<dbReference type="Gene3D" id="2.60.120.330">
    <property type="entry name" value="B-lactam Antibiotic, Isopenicillin N Synthase, Chain"/>
    <property type="match status" value="1"/>
</dbReference>
<keyword evidence="3" id="KW-0479">Metal-binding</keyword>
<name>A0A2G1XAR4_STRCJ</name>
<evidence type="ECO:0000256" key="2">
    <source>
        <dbReference type="ARBA" id="ARBA00023194"/>
    </source>
</evidence>
<keyword evidence="7" id="KW-1185">Reference proteome</keyword>
<dbReference type="Pfam" id="PF03171">
    <property type="entry name" value="2OG-FeII_Oxy"/>
    <property type="match status" value="1"/>
</dbReference>
<reference evidence="5" key="2">
    <citation type="submission" date="2017-09" db="EMBL/GenBank/DDBJ databases">
        <title>Biosynthesis of biocyclomycin.</title>
        <authorList>
            <person name="Meng S."/>
            <person name="Pan H.-X."/>
            <person name="Tang G.-L."/>
        </authorList>
    </citation>
    <scope>NUCLEOTIDE SEQUENCE</scope>
    <source>
        <strain evidence="5">ATCC 21532</strain>
    </source>
</reference>
<comment type="pathway">
    <text evidence="1">Antibiotic biosynthesis.</text>
</comment>
<keyword evidence="3" id="KW-0560">Oxidoreductase</keyword>
<proteinExistence type="inferred from homology"/>
<sequence>MSTAQGYGWQTAALRGGELVFSTPGGIEQALRDGFFHVEQPEGLDLTAGDRFARGFYLPGEPDSTDPFRGFQHWTSERLGPRQGYYCRDDDQTEQFFLESAHWDSVYPQALARQAEAMRSLALDVLRAVLAHLELPPELWDEATGRCLSARGTYNLTFNHFRPEVPRRGLNVHKDSGWVTVLRSTDPGLEVERDGAWHPIDPRPGTFIVNFGCAIEILTRDTRTPVAAVAHRVVQQPRTDERKPDRFSYALFVDSSLDEDICPGLFRYEPGTGLRLETNFGTFLDTILHNTYQKDTAGLY</sequence>
<dbReference type="InterPro" id="IPR050231">
    <property type="entry name" value="Iron_ascorbate_oxido_reductase"/>
</dbReference>
<organism evidence="6 7">
    <name type="scientific">Streptomyces cinnamoneus</name>
    <name type="common">Streptoverticillium cinnamoneum</name>
    <dbReference type="NCBI Taxonomy" id="53446"/>
    <lineage>
        <taxon>Bacteria</taxon>
        <taxon>Bacillati</taxon>
        <taxon>Actinomycetota</taxon>
        <taxon>Actinomycetes</taxon>
        <taxon>Kitasatosporales</taxon>
        <taxon>Streptomycetaceae</taxon>
        <taxon>Streptomyces</taxon>
        <taxon>Streptomyces cinnamoneus group</taxon>
    </lineage>
</organism>
<dbReference type="GO" id="GO:0046872">
    <property type="term" value="F:metal ion binding"/>
    <property type="evidence" value="ECO:0007669"/>
    <property type="project" value="UniProtKB-KW"/>
</dbReference>
<accession>A0A346M2J0</accession>
<dbReference type="InterPro" id="IPR005123">
    <property type="entry name" value="Oxoglu/Fe-dep_dioxygenase_dom"/>
</dbReference>
<dbReference type="EMBL" id="MG018995">
    <property type="protein sequence ID" value="AXQ04978.1"/>
    <property type="molecule type" value="Genomic_DNA"/>
</dbReference>
<dbReference type="SUPFAM" id="SSF51197">
    <property type="entry name" value="Clavaminate synthase-like"/>
    <property type="match status" value="1"/>
</dbReference>
<dbReference type="OrthoDB" id="21825at2"/>
<protein>
    <submittedName>
        <fullName evidence="5">BcmG</fullName>
    </submittedName>
</protein>
<dbReference type="RefSeq" id="WP_099202834.1">
    <property type="nucleotide sequence ID" value="NZ_JBIRXA010000021.1"/>
</dbReference>
<evidence type="ECO:0000313" key="5">
    <source>
        <dbReference type="EMBL" id="AXQ04978.1"/>
    </source>
</evidence>
<dbReference type="AlphaFoldDB" id="A0A2G1XAR4"/>
<dbReference type="PROSITE" id="PS51471">
    <property type="entry name" value="FE2OG_OXY"/>
    <property type="match status" value="1"/>
</dbReference>
<evidence type="ECO:0000313" key="6">
    <source>
        <dbReference type="EMBL" id="PHQ48313.1"/>
    </source>
</evidence>
<dbReference type="InterPro" id="IPR027443">
    <property type="entry name" value="IPNS-like_sf"/>
</dbReference>
<dbReference type="Proteomes" id="UP000222531">
    <property type="component" value="Unassembled WGS sequence"/>
</dbReference>
<dbReference type="GO" id="GO:0017000">
    <property type="term" value="P:antibiotic biosynthetic process"/>
    <property type="evidence" value="ECO:0007669"/>
    <property type="project" value="UniProtKB-KW"/>
</dbReference>
<comment type="similarity">
    <text evidence="3">Belongs to the iron/ascorbate-dependent oxidoreductase family.</text>
</comment>
<keyword evidence="3" id="KW-0408">Iron</keyword>
<evidence type="ECO:0000256" key="3">
    <source>
        <dbReference type="RuleBase" id="RU003682"/>
    </source>
</evidence>
<keyword evidence="2" id="KW-0045">Antibiotic biosynthesis</keyword>
<feature type="domain" description="Fe2OG dioxygenase" evidence="4">
    <location>
        <begin position="151"/>
        <end position="255"/>
    </location>
</feature>
<dbReference type="PANTHER" id="PTHR47990">
    <property type="entry name" value="2-OXOGLUTARATE (2OG) AND FE(II)-DEPENDENT OXYGENASE SUPERFAMILY PROTEIN-RELATED"/>
    <property type="match status" value="1"/>
</dbReference>
<accession>A0A2G1XAR4</accession>
<dbReference type="InterPro" id="IPR044861">
    <property type="entry name" value="IPNS-like_FE2OG_OXY"/>
</dbReference>
<dbReference type="EMBL" id="NHZO01000168">
    <property type="protein sequence ID" value="PHQ48313.1"/>
    <property type="molecule type" value="Genomic_DNA"/>
</dbReference>